<feature type="transmembrane region" description="Helical" evidence="2">
    <location>
        <begin position="421"/>
        <end position="446"/>
    </location>
</feature>
<sequence length="494" mass="56222">MNFCWPPIYNGYIGSIMVNGLFFFGIQSRQDNFRWVDTVINLNGICKIPGICDAGDDQHDDLERIHIVIGSRVIDTDRTYGIALYKLNDNGDGRLQLLDEKSLNQKLLDQLNRTGLDINMLEKQGSIMFGSFWPSQNGIQSANLYYRSGLFVPNRLDLFFSVYDMKTDSSQRIIRRKLLSANNINDRTKQQWENLNDQMIDDEKFITGMFHFQPKQRTFGLTDNMKIFEFIWTNFQQNPDGDVKFLPKGSLRELLNCFDNSTDLANDAPTLTMTSPTTTTTTTSTTTTTTKPESTTTTTTTKLPLPPKVNNIDEPKTIDNLDKAKMDNFNDNLDDTDDSDDDEQEEKDEIPLPENEPPSLNDLDHHQRDDPNNLNIFTNQQQQQQQHVNKQHSLSSSSSSVSPDLGEASALGPLNSNDNGLIWTFAILTTMLIILVIIIIVPILIIRHRSRTNQMYLNKKKSNMQTKKQKNANGLDQSNCSESVQLMDKSIIDK</sequence>
<evidence type="ECO:0000256" key="2">
    <source>
        <dbReference type="SAM" id="Phobius"/>
    </source>
</evidence>
<reference evidence="3 4" key="2">
    <citation type="journal article" date="2022" name="Mol. Biol. Evol.">
        <title>Comparative Genomics Reveals Insights into the Divergent Evolution of Astigmatic Mites and Household Pest Adaptations.</title>
        <authorList>
            <person name="Xiong Q."/>
            <person name="Wan A.T."/>
            <person name="Liu X."/>
            <person name="Fung C.S."/>
            <person name="Xiao X."/>
            <person name="Malainual N."/>
            <person name="Hou J."/>
            <person name="Wang L."/>
            <person name="Wang M."/>
            <person name="Yang K.Y."/>
            <person name="Cui Y."/>
            <person name="Leung E.L."/>
            <person name="Nong W."/>
            <person name="Shin S.K."/>
            <person name="Au S.W."/>
            <person name="Jeong K.Y."/>
            <person name="Chew F.T."/>
            <person name="Hui J.H."/>
            <person name="Leung T.F."/>
            <person name="Tungtrongchitr A."/>
            <person name="Zhong N."/>
            <person name="Liu Z."/>
            <person name="Tsui S.K."/>
        </authorList>
    </citation>
    <scope>NUCLEOTIDE SEQUENCE [LARGE SCALE GENOMIC DNA]</scope>
    <source>
        <strain evidence="3">Derp</strain>
    </source>
</reference>
<feature type="compositionally biased region" description="Low complexity" evidence="1">
    <location>
        <begin position="269"/>
        <end position="303"/>
    </location>
</feature>
<evidence type="ECO:0000313" key="4">
    <source>
        <dbReference type="Proteomes" id="UP000887458"/>
    </source>
</evidence>
<keyword evidence="2" id="KW-0812">Transmembrane</keyword>
<accession>A0ABQ8IW01</accession>
<evidence type="ECO:0000313" key="3">
    <source>
        <dbReference type="EMBL" id="KAH9414503.1"/>
    </source>
</evidence>
<feature type="region of interest" description="Disordered" evidence="1">
    <location>
        <begin position="265"/>
        <end position="405"/>
    </location>
</feature>
<feature type="compositionally biased region" description="Acidic residues" evidence="1">
    <location>
        <begin position="332"/>
        <end position="348"/>
    </location>
</feature>
<protein>
    <submittedName>
        <fullName evidence="3">Uncharacterized protein</fullName>
    </submittedName>
</protein>
<keyword evidence="4" id="KW-1185">Reference proteome</keyword>
<comment type="caution">
    <text evidence="3">The sequence shown here is derived from an EMBL/GenBank/DDBJ whole genome shotgun (WGS) entry which is preliminary data.</text>
</comment>
<keyword evidence="2" id="KW-1133">Transmembrane helix</keyword>
<name>A0ABQ8IW01_DERPT</name>
<feature type="compositionally biased region" description="Basic and acidic residues" evidence="1">
    <location>
        <begin position="311"/>
        <end position="328"/>
    </location>
</feature>
<gene>
    <name evidence="3" type="ORF">DERP_008698</name>
</gene>
<feature type="compositionally biased region" description="Basic and acidic residues" evidence="1">
    <location>
        <begin position="362"/>
        <end position="371"/>
    </location>
</feature>
<evidence type="ECO:0000256" key="1">
    <source>
        <dbReference type="SAM" id="MobiDB-lite"/>
    </source>
</evidence>
<keyword evidence="2" id="KW-0472">Membrane</keyword>
<dbReference type="EMBL" id="NJHN03000107">
    <property type="protein sequence ID" value="KAH9414503.1"/>
    <property type="molecule type" value="Genomic_DNA"/>
</dbReference>
<proteinExistence type="predicted"/>
<feature type="compositionally biased region" description="Low complexity" evidence="1">
    <location>
        <begin position="393"/>
        <end position="402"/>
    </location>
</feature>
<organism evidence="3 4">
    <name type="scientific">Dermatophagoides pteronyssinus</name>
    <name type="common">European house dust mite</name>
    <dbReference type="NCBI Taxonomy" id="6956"/>
    <lineage>
        <taxon>Eukaryota</taxon>
        <taxon>Metazoa</taxon>
        <taxon>Ecdysozoa</taxon>
        <taxon>Arthropoda</taxon>
        <taxon>Chelicerata</taxon>
        <taxon>Arachnida</taxon>
        <taxon>Acari</taxon>
        <taxon>Acariformes</taxon>
        <taxon>Sarcoptiformes</taxon>
        <taxon>Astigmata</taxon>
        <taxon>Psoroptidia</taxon>
        <taxon>Analgoidea</taxon>
        <taxon>Pyroglyphidae</taxon>
        <taxon>Dermatophagoidinae</taxon>
        <taxon>Dermatophagoides</taxon>
    </lineage>
</organism>
<dbReference type="Proteomes" id="UP000887458">
    <property type="component" value="Unassembled WGS sequence"/>
</dbReference>
<reference evidence="3 4" key="1">
    <citation type="journal article" date="2018" name="J. Allergy Clin. Immunol.">
        <title>High-quality assembly of Dermatophagoides pteronyssinus genome and transcriptome reveals a wide range of novel allergens.</title>
        <authorList>
            <person name="Liu X.Y."/>
            <person name="Yang K.Y."/>
            <person name="Wang M.Q."/>
            <person name="Kwok J.S."/>
            <person name="Zeng X."/>
            <person name="Yang Z."/>
            <person name="Xiao X.J."/>
            <person name="Lau C.P."/>
            <person name="Li Y."/>
            <person name="Huang Z.M."/>
            <person name="Ba J.G."/>
            <person name="Yim A.K."/>
            <person name="Ouyang C.Y."/>
            <person name="Ngai S.M."/>
            <person name="Chan T.F."/>
            <person name="Leung E.L."/>
            <person name="Liu L."/>
            <person name="Liu Z.G."/>
            <person name="Tsui S.K."/>
        </authorList>
    </citation>
    <scope>NUCLEOTIDE SEQUENCE [LARGE SCALE GENOMIC DNA]</scope>
    <source>
        <strain evidence="3">Derp</strain>
    </source>
</reference>